<feature type="region of interest" description="Disordered" evidence="5">
    <location>
        <begin position="1"/>
        <end position="47"/>
    </location>
</feature>
<keyword evidence="2" id="KW-0378">Hydrolase</keyword>
<keyword evidence="1" id="KW-0540">Nuclease</keyword>
<reference evidence="7" key="1">
    <citation type="submission" date="2025-08" db="UniProtKB">
        <authorList>
            <consortium name="Ensembl"/>
        </authorList>
    </citation>
    <scope>IDENTIFICATION</scope>
</reference>
<dbReference type="InterPro" id="IPR013520">
    <property type="entry name" value="Ribonucl_H"/>
</dbReference>
<dbReference type="SUPFAM" id="SSF53098">
    <property type="entry name" value="Ribonuclease H-like"/>
    <property type="match status" value="1"/>
</dbReference>
<dbReference type="SUPFAM" id="SSF54928">
    <property type="entry name" value="RNA-binding domain, RBD"/>
    <property type="match status" value="1"/>
</dbReference>
<accession>A0A8C6T9R6</accession>
<sequence length="743" mass="82747">METTMTPCSSRKRKACVDDDAGSKRLKPDSESGQTTENGRLPRSPRITVSPEHIPRAVAEEELLELLHYSAVDKARGRVCRPSWCRLHKQRLVRAVTVAVVDHVSQSDFYEHFLSMPNLRNKYSTRVTLAASSTNLLSEIFRSRVSITHTPPAPSRPEKRDAPQLHKVLRNHPVLRKFGTECRGLTAYLLSAEEMSRKNFPFTGRPGCEDYVRTNSDAMVTDSSPLFGLDCEMCITDEGSELTRVSLVDSTGTCVLDQLVKPHNKIRNYLTQFSGVTRQLLKPVKTTLSEVQAKVMSLLPQDAVLVGHSLENDLRALKMIHPHVIDTSLLYRRELGHRFKLKVLTETLLRRQIQTEDRRGHDPSEDAAAALELAQYFITNGPLKVVQEHLEELWGYSLTEEVEETSRQVPTEPTRARFRDVLQDSGRTVAFFGRRSDIGLHISKQQWFSSDREVLQSFRDQPKCPSFSVLQFCPGPTDGTHAALRTQVRPLCVVFAGPLPPHSSEEDVRRLFCCCGPLRSVRIIHTAVRVHAEVQFQLPESAVLALSALNGFTLREHCLTVQRPVDESTLDVEVTVGALQADPLTSRLLYVVSLSPDIAEFLRASAHTAETSAEAGSPGPVHVNGLKTQRPLGLSEDLLLDTFSRFGPVVQIVTRATHAYVEFGSADSREAALSSFQDLLQLDFLLCPALTPLHLSAGRAADTPVRTTEDPLLGEVQQRLGSCGNWTGTWGNCSGAFQTQRYL</sequence>
<dbReference type="AlphaFoldDB" id="A0A8C6T9R6"/>
<dbReference type="CDD" id="cd06145">
    <property type="entry name" value="REX1_like"/>
    <property type="match status" value="1"/>
</dbReference>
<dbReference type="InterPro" id="IPR012677">
    <property type="entry name" value="Nucleotide-bd_a/b_plait_sf"/>
</dbReference>
<name>A0A8C6T9R6_9GOBI</name>
<feature type="domain" description="RRM" evidence="6">
    <location>
        <begin position="492"/>
        <end position="566"/>
    </location>
</feature>
<dbReference type="InterPro" id="IPR034922">
    <property type="entry name" value="REX1-like_exo"/>
</dbReference>
<dbReference type="InterPro" id="IPR000504">
    <property type="entry name" value="RRM_dom"/>
</dbReference>
<dbReference type="GO" id="GO:0005634">
    <property type="term" value="C:nucleus"/>
    <property type="evidence" value="ECO:0007669"/>
    <property type="project" value="TreeGrafter"/>
</dbReference>
<evidence type="ECO:0000256" key="3">
    <source>
        <dbReference type="ARBA" id="ARBA00022839"/>
    </source>
</evidence>
<dbReference type="InterPro" id="IPR012337">
    <property type="entry name" value="RNaseH-like_sf"/>
</dbReference>
<dbReference type="InterPro" id="IPR036397">
    <property type="entry name" value="RNaseH_sf"/>
</dbReference>
<evidence type="ECO:0000256" key="1">
    <source>
        <dbReference type="ARBA" id="ARBA00022722"/>
    </source>
</evidence>
<dbReference type="Ensembl" id="ENSNMLT00000019200.1">
    <property type="protein sequence ID" value="ENSNMLP00000017070.1"/>
    <property type="gene ID" value="ENSNMLG00000011292.1"/>
</dbReference>
<evidence type="ECO:0000259" key="6">
    <source>
        <dbReference type="PROSITE" id="PS50102"/>
    </source>
</evidence>
<dbReference type="CDD" id="cd00590">
    <property type="entry name" value="RRM_SF"/>
    <property type="match status" value="2"/>
</dbReference>
<dbReference type="SMART" id="SM00360">
    <property type="entry name" value="RRM"/>
    <property type="match status" value="2"/>
</dbReference>
<keyword evidence="3" id="KW-0269">Exonuclease</keyword>
<dbReference type="PANTHER" id="PTHR12801">
    <property type="entry name" value="RNA EXONUCLEASE REXO1 / RECO3 FAMILY MEMBER-RELATED"/>
    <property type="match status" value="1"/>
</dbReference>
<keyword evidence="8" id="KW-1185">Reference proteome</keyword>
<dbReference type="InterPro" id="IPR035979">
    <property type="entry name" value="RBD_domain_sf"/>
</dbReference>
<keyword evidence="4" id="KW-0694">RNA-binding</keyword>
<dbReference type="SMART" id="SM00479">
    <property type="entry name" value="EXOIII"/>
    <property type="match status" value="1"/>
</dbReference>
<organism evidence="7 8">
    <name type="scientific">Neogobius melanostomus</name>
    <name type="common">round goby</name>
    <dbReference type="NCBI Taxonomy" id="47308"/>
    <lineage>
        <taxon>Eukaryota</taxon>
        <taxon>Metazoa</taxon>
        <taxon>Chordata</taxon>
        <taxon>Craniata</taxon>
        <taxon>Vertebrata</taxon>
        <taxon>Euteleostomi</taxon>
        <taxon>Actinopterygii</taxon>
        <taxon>Neopterygii</taxon>
        <taxon>Teleostei</taxon>
        <taxon>Neoteleostei</taxon>
        <taxon>Acanthomorphata</taxon>
        <taxon>Gobiaria</taxon>
        <taxon>Gobiiformes</taxon>
        <taxon>Gobioidei</taxon>
        <taxon>Gobiidae</taxon>
        <taxon>Benthophilinae</taxon>
        <taxon>Neogobiini</taxon>
        <taxon>Neogobius</taxon>
    </lineage>
</organism>
<proteinExistence type="predicted"/>
<dbReference type="GO" id="GO:0003723">
    <property type="term" value="F:RNA binding"/>
    <property type="evidence" value="ECO:0007669"/>
    <property type="project" value="UniProtKB-UniRule"/>
</dbReference>
<feature type="domain" description="RRM" evidence="6">
    <location>
        <begin position="619"/>
        <end position="683"/>
    </location>
</feature>
<dbReference type="Gene3D" id="3.30.70.330">
    <property type="match status" value="1"/>
</dbReference>
<dbReference type="InterPro" id="IPR047021">
    <property type="entry name" value="REXO1/3/4-like"/>
</dbReference>
<evidence type="ECO:0000256" key="4">
    <source>
        <dbReference type="PROSITE-ProRule" id="PRU00176"/>
    </source>
</evidence>
<evidence type="ECO:0000256" key="2">
    <source>
        <dbReference type="ARBA" id="ARBA00022801"/>
    </source>
</evidence>
<protein>
    <submittedName>
        <fullName evidence="7">RNA exonuclease 5</fullName>
    </submittedName>
</protein>
<dbReference type="Proteomes" id="UP000694523">
    <property type="component" value="Unplaced"/>
</dbReference>
<evidence type="ECO:0000313" key="7">
    <source>
        <dbReference type="Ensembl" id="ENSNMLP00000017070.1"/>
    </source>
</evidence>
<dbReference type="PROSITE" id="PS50102">
    <property type="entry name" value="RRM"/>
    <property type="match status" value="2"/>
</dbReference>
<dbReference type="GO" id="GO:0004527">
    <property type="term" value="F:exonuclease activity"/>
    <property type="evidence" value="ECO:0007669"/>
    <property type="project" value="UniProtKB-KW"/>
</dbReference>
<dbReference type="Gene3D" id="3.30.420.10">
    <property type="entry name" value="Ribonuclease H-like superfamily/Ribonuclease H"/>
    <property type="match status" value="1"/>
</dbReference>
<dbReference type="FunFam" id="3.30.420.10:FF:000175">
    <property type="entry name" value="RNA exonuclease 5"/>
    <property type="match status" value="1"/>
</dbReference>
<feature type="compositionally biased region" description="Basic and acidic residues" evidence="5">
    <location>
        <begin position="15"/>
        <end position="30"/>
    </location>
</feature>
<dbReference type="Pfam" id="PF00076">
    <property type="entry name" value="RRM_1"/>
    <property type="match status" value="1"/>
</dbReference>
<dbReference type="PANTHER" id="PTHR12801:SF82">
    <property type="entry name" value="RNA EXONUCLEASE 5"/>
    <property type="match status" value="1"/>
</dbReference>
<evidence type="ECO:0000256" key="5">
    <source>
        <dbReference type="SAM" id="MobiDB-lite"/>
    </source>
</evidence>
<evidence type="ECO:0000313" key="8">
    <source>
        <dbReference type="Proteomes" id="UP000694523"/>
    </source>
</evidence>
<reference evidence="7" key="2">
    <citation type="submission" date="2025-09" db="UniProtKB">
        <authorList>
            <consortium name="Ensembl"/>
        </authorList>
    </citation>
    <scope>IDENTIFICATION</scope>
</reference>